<gene>
    <name evidence="8" type="ORF">ABMA27_011878</name>
</gene>
<feature type="transmembrane region" description="Helical" evidence="6">
    <location>
        <begin position="393"/>
        <end position="411"/>
    </location>
</feature>
<keyword evidence="6" id="KW-0472">Membrane</keyword>
<comment type="domain">
    <text evidence="5">The HXXXXD motif is essential for acyltransferase activity and may constitute the binding site for the phosphate moiety of the glycerol-3-phosphate.</text>
</comment>
<feature type="transmembrane region" description="Helical" evidence="6">
    <location>
        <begin position="127"/>
        <end position="145"/>
    </location>
</feature>
<keyword evidence="6" id="KW-0812">Transmembrane</keyword>
<dbReference type="InterPro" id="IPR004552">
    <property type="entry name" value="AGP_acyltrans"/>
</dbReference>
<dbReference type="PANTHER" id="PTHR10434:SF11">
    <property type="entry name" value="1-ACYL-SN-GLYCEROL-3-PHOSPHATE ACYLTRANSFERASE"/>
    <property type="match status" value="1"/>
</dbReference>
<evidence type="ECO:0000256" key="5">
    <source>
        <dbReference type="RuleBase" id="RU361267"/>
    </source>
</evidence>
<comment type="similarity">
    <text evidence="2 5">Belongs to the 1-acyl-sn-glycerol-3-phosphate acyltransferase family.</text>
</comment>
<feature type="domain" description="Phospholipid/glycerol acyltransferase" evidence="7">
    <location>
        <begin position="360"/>
        <end position="478"/>
    </location>
</feature>
<dbReference type="Proteomes" id="UP001549920">
    <property type="component" value="Unassembled WGS sequence"/>
</dbReference>
<feature type="transmembrane region" description="Helical" evidence="6">
    <location>
        <begin position="270"/>
        <end position="288"/>
    </location>
</feature>
<keyword evidence="5" id="KW-0444">Lipid biosynthesis</keyword>
<dbReference type="EMBL" id="JBEUOH010000003">
    <property type="protein sequence ID" value="KAL0895854.1"/>
    <property type="molecule type" value="Genomic_DNA"/>
</dbReference>
<dbReference type="EC" id="2.3.1.51" evidence="5"/>
<comment type="catalytic activity">
    <reaction evidence="5">
        <text>a 1-acyl-sn-glycero-3-phosphate + an acyl-CoA = a 1,2-diacyl-sn-glycero-3-phosphate + CoA</text>
        <dbReference type="Rhea" id="RHEA:19709"/>
        <dbReference type="ChEBI" id="CHEBI:57287"/>
        <dbReference type="ChEBI" id="CHEBI:57970"/>
        <dbReference type="ChEBI" id="CHEBI:58342"/>
        <dbReference type="ChEBI" id="CHEBI:58608"/>
        <dbReference type="EC" id="2.3.1.51"/>
    </reaction>
</comment>
<dbReference type="Pfam" id="PF01553">
    <property type="entry name" value="Acyltransferase"/>
    <property type="match status" value="2"/>
</dbReference>
<feature type="domain" description="Phospholipid/glycerol acyltransferase" evidence="7">
    <location>
        <begin position="94"/>
        <end position="211"/>
    </location>
</feature>
<dbReference type="InterPro" id="IPR002123">
    <property type="entry name" value="Plipid/glycerol_acylTrfase"/>
</dbReference>
<evidence type="ECO:0000256" key="1">
    <source>
        <dbReference type="ARBA" id="ARBA00004728"/>
    </source>
</evidence>
<evidence type="ECO:0000256" key="4">
    <source>
        <dbReference type="ARBA" id="ARBA00023315"/>
    </source>
</evidence>
<evidence type="ECO:0000259" key="7">
    <source>
        <dbReference type="SMART" id="SM00563"/>
    </source>
</evidence>
<dbReference type="PANTHER" id="PTHR10434">
    <property type="entry name" value="1-ACYL-SN-GLYCEROL-3-PHOSPHATE ACYLTRANSFERASE"/>
    <property type="match status" value="1"/>
</dbReference>
<keyword evidence="6" id="KW-1133">Transmembrane helix</keyword>
<proteinExistence type="inferred from homology"/>
<feature type="transmembrane region" description="Helical" evidence="6">
    <location>
        <begin position="34"/>
        <end position="54"/>
    </location>
</feature>
<keyword evidence="5" id="KW-0443">Lipid metabolism</keyword>
<keyword evidence="4 5" id="KW-0012">Acyltransferase</keyword>
<reference evidence="8 9" key="1">
    <citation type="submission" date="2024-06" db="EMBL/GenBank/DDBJ databases">
        <title>A chromosome-level genome assembly of beet webworm, Loxostege sticticalis.</title>
        <authorList>
            <person name="Zhang Y."/>
        </authorList>
    </citation>
    <scope>NUCLEOTIDE SEQUENCE [LARGE SCALE GENOMIC DNA]</scope>
    <source>
        <strain evidence="8">AQ026</strain>
        <tissue evidence="8">Whole body</tissue>
    </source>
</reference>
<dbReference type="SMART" id="SM00563">
    <property type="entry name" value="PlsC"/>
    <property type="match status" value="2"/>
</dbReference>
<dbReference type="CDD" id="cd07989">
    <property type="entry name" value="LPLAT_AGPAT-like"/>
    <property type="match status" value="2"/>
</dbReference>
<evidence type="ECO:0000313" key="9">
    <source>
        <dbReference type="Proteomes" id="UP001549920"/>
    </source>
</evidence>
<protein>
    <recommendedName>
        <fullName evidence="5">1-acyl-sn-glycerol-3-phosphate acyltransferase</fullName>
        <ecNumber evidence="5">2.3.1.51</ecNumber>
    </recommendedName>
</protein>
<name>A0ABR3IHX3_LOXSC</name>
<evidence type="ECO:0000313" key="8">
    <source>
        <dbReference type="EMBL" id="KAL0895854.1"/>
    </source>
</evidence>
<dbReference type="NCBIfam" id="TIGR00530">
    <property type="entry name" value="AGP_acyltrn"/>
    <property type="match status" value="2"/>
</dbReference>
<comment type="caution">
    <text evidence="8">The sequence shown here is derived from an EMBL/GenBank/DDBJ whole genome shotgun (WGS) entry which is preliminary data.</text>
</comment>
<keyword evidence="5" id="KW-0594">Phospholipid biosynthesis</keyword>
<evidence type="ECO:0000256" key="6">
    <source>
        <dbReference type="SAM" id="Phobius"/>
    </source>
</evidence>
<keyword evidence="5" id="KW-1208">Phospholipid metabolism</keyword>
<feature type="transmembrane region" description="Helical" evidence="6">
    <location>
        <begin position="300"/>
        <end position="320"/>
    </location>
</feature>
<accession>A0ABR3IHX3</accession>
<organism evidence="8 9">
    <name type="scientific">Loxostege sticticalis</name>
    <name type="common">Beet webworm moth</name>
    <dbReference type="NCBI Taxonomy" id="481309"/>
    <lineage>
        <taxon>Eukaryota</taxon>
        <taxon>Metazoa</taxon>
        <taxon>Ecdysozoa</taxon>
        <taxon>Arthropoda</taxon>
        <taxon>Hexapoda</taxon>
        <taxon>Insecta</taxon>
        <taxon>Pterygota</taxon>
        <taxon>Neoptera</taxon>
        <taxon>Endopterygota</taxon>
        <taxon>Lepidoptera</taxon>
        <taxon>Glossata</taxon>
        <taxon>Ditrysia</taxon>
        <taxon>Pyraloidea</taxon>
        <taxon>Crambidae</taxon>
        <taxon>Pyraustinae</taxon>
        <taxon>Loxostege</taxon>
    </lineage>
</organism>
<comment type="pathway">
    <text evidence="1">Phospholipid metabolism; CDP-diacylglycerol biosynthesis; CDP-diacylglycerol from sn-glycerol 3-phosphate: step 2/3.</text>
</comment>
<keyword evidence="9" id="KW-1185">Reference proteome</keyword>
<keyword evidence="3 5" id="KW-0808">Transferase</keyword>
<feature type="transmembrane region" description="Helical" evidence="6">
    <location>
        <begin position="459"/>
        <end position="481"/>
    </location>
</feature>
<sequence>MWNKVVIFFACVLIYIYKRSFQSERSSIQFYYKYFFYYAVVFVATALSWPLFLIRPRNVQNIKILTPIGRLISRAINLSWELRDGDVLSKDRGAVIVSNHQSSLDILGQLHIWDHVDKMTVIAKKELFYLWPFGLTAYLLGIVFVDRRKTKEAYKTLFAASEVMTRDKTKIWIFPEGTRNHNPEFLPFKKGAFTLAVASQMPIIPVVYSPYHFLDVQKKTFDDGRVIMQCLEEVSTKGMTQDDVPALMDNVRNKMYIAYKQLSKEMWDKIIYIFIITLMSYTFKQLFSETPNFVKFKSKFLLFYIWTSLTAVFLLPFFVFNPKNVKNSLFGSQIVKHVTKIIEVKWHLRNGRVLAEDRGAVVVSNHQSSIDILGMFNIWHVADKVAAIARKEIFYVWPFGLAAYLAGVVFIDRNNSKDAYKQLKITSEVMIKNKTKIWLFPEGTRNKDFTKLLPFKKGAFNIAVAAQVPIIPVVFSPYYFINRNKNIFNKGHVIIQCLEPVSTKGLTMEDVPELIVHVRNIMDAVYKELSKEVLSTLPSNYPLATTD</sequence>
<evidence type="ECO:0000256" key="2">
    <source>
        <dbReference type="ARBA" id="ARBA00008655"/>
    </source>
</evidence>
<evidence type="ECO:0000256" key="3">
    <source>
        <dbReference type="ARBA" id="ARBA00022679"/>
    </source>
</evidence>
<dbReference type="SUPFAM" id="SSF69593">
    <property type="entry name" value="Glycerol-3-phosphate (1)-acyltransferase"/>
    <property type="match status" value="2"/>
</dbReference>